<sequence>MISQKVMSEFCVIKGKFTSITLDLLPKNLLLLLSTGAGNSHCREDMADLLQKAIQSMSLEEEEPLTLPDSPRGPVLTEPLSGPPGFPLMFPELSGEDRKMAMLYISHADPTERLARIERVKQGIAENTAASSVHLTRITKELDKGKGPVFSYTTLLESQHRQLPSDCSSPLGPSSEGRVIGSTGAHKSQRRRPQAWKRRATGKDLKLPAPLSIPSEYSQDGIVDLTLSVADLIDTQTGTWNRALVSQVIAEEDRNLVLNTKFQLASQDRLLWGFSKNGRYDSQSEKTVSSEDSSPSWQKPPPLFLKCNVGASWDISSCSSGASWIVRDSKGVVLYHSRRAFSCIDSRVHADLTAISWAAEAIRDFKLKRVIFEISSDQAQTALDFPMSFLGNPHVCQRALFAIHAVSEAKLHLVQANCIIIANLIAGSVTRDHRHQFYVARNGPVWLSSQIQLEASS</sequence>
<evidence type="ECO:0000259" key="2">
    <source>
        <dbReference type="Pfam" id="PF13456"/>
    </source>
</evidence>
<dbReference type="Proteomes" id="UP000823674">
    <property type="component" value="Chromosome A09"/>
</dbReference>
<organism evidence="3 4">
    <name type="scientific">Brassica rapa subsp. trilocularis</name>
    <dbReference type="NCBI Taxonomy" id="1813537"/>
    <lineage>
        <taxon>Eukaryota</taxon>
        <taxon>Viridiplantae</taxon>
        <taxon>Streptophyta</taxon>
        <taxon>Embryophyta</taxon>
        <taxon>Tracheophyta</taxon>
        <taxon>Spermatophyta</taxon>
        <taxon>Magnoliopsida</taxon>
        <taxon>eudicotyledons</taxon>
        <taxon>Gunneridae</taxon>
        <taxon>Pentapetalae</taxon>
        <taxon>rosids</taxon>
        <taxon>malvids</taxon>
        <taxon>Brassicales</taxon>
        <taxon>Brassicaceae</taxon>
        <taxon>Brassiceae</taxon>
        <taxon>Brassica</taxon>
    </lineage>
</organism>
<accession>A0ABQ7LL91</accession>
<feature type="compositionally biased region" description="Polar residues" evidence="1">
    <location>
        <begin position="163"/>
        <end position="172"/>
    </location>
</feature>
<dbReference type="PANTHER" id="PTHR47074">
    <property type="entry name" value="BNAC02G40300D PROTEIN"/>
    <property type="match status" value="1"/>
</dbReference>
<reference evidence="3 4" key="1">
    <citation type="submission" date="2021-03" db="EMBL/GenBank/DDBJ databases">
        <authorList>
            <person name="King G.J."/>
            <person name="Bancroft I."/>
            <person name="Baten A."/>
            <person name="Bloomfield J."/>
            <person name="Borpatragohain P."/>
            <person name="He Z."/>
            <person name="Irish N."/>
            <person name="Irwin J."/>
            <person name="Liu K."/>
            <person name="Mauleon R.P."/>
            <person name="Moore J."/>
            <person name="Morris R."/>
            <person name="Ostergaard L."/>
            <person name="Wang B."/>
            <person name="Wells R."/>
        </authorList>
    </citation>
    <scope>NUCLEOTIDE SEQUENCE [LARGE SCALE GENOMIC DNA]</scope>
    <source>
        <strain evidence="3">R-o-18</strain>
        <tissue evidence="3">Leaf</tissue>
    </source>
</reference>
<protein>
    <recommendedName>
        <fullName evidence="2">RNase H type-1 domain-containing protein</fullName>
    </recommendedName>
</protein>
<gene>
    <name evidence="3" type="primary">A09g516810.1_BraROA</name>
    <name evidence="3" type="ORF">IGI04_037456</name>
</gene>
<evidence type="ECO:0000256" key="1">
    <source>
        <dbReference type="SAM" id="MobiDB-lite"/>
    </source>
</evidence>
<feature type="region of interest" description="Disordered" evidence="1">
    <location>
        <begin position="163"/>
        <end position="203"/>
    </location>
</feature>
<dbReference type="Pfam" id="PF13456">
    <property type="entry name" value="RVT_3"/>
    <property type="match status" value="1"/>
</dbReference>
<evidence type="ECO:0000313" key="3">
    <source>
        <dbReference type="EMBL" id="KAG5385986.1"/>
    </source>
</evidence>
<dbReference type="InterPro" id="IPR002156">
    <property type="entry name" value="RNaseH_domain"/>
</dbReference>
<keyword evidence="4" id="KW-1185">Reference proteome</keyword>
<feature type="domain" description="RNase H type-1" evidence="2">
    <location>
        <begin position="311"/>
        <end position="383"/>
    </location>
</feature>
<dbReference type="PANTHER" id="PTHR47074:SF11">
    <property type="entry name" value="REVERSE TRANSCRIPTASE-LIKE PROTEIN"/>
    <property type="match status" value="1"/>
</dbReference>
<comment type="caution">
    <text evidence="3">The sequence shown here is derived from an EMBL/GenBank/DDBJ whole genome shotgun (WGS) entry which is preliminary data.</text>
</comment>
<name>A0ABQ7LL91_BRACM</name>
<dbReference type="EMBL" id="JADBGQ010000008">
    <property type="protein sequence ID" value="KAG5385986.1"/>
    <property type="molecule type" value="Genomic_DNA"/>
</dbReference>
<dbReference type="InterPro" id="IPR052929">
    <property type="entry name" value="RNase_H-like_EbsB-rel"/>
</dbReference>
<feature type="compositionally biased region" description="Basic residues" evidence="1">
    <location>
        <begin position="187"/>
        <end position="200"/>
    </location>
</feature>
<evidence type="ECO:0000313" key="4">
    <source>
        <dbReference type="Proteomes" id="UP000823674"/>
    </source>
</evidence>
<proteinExistence type="predicted"/>